<dbReference type="AlphaFoldDB" id="A0A8J5JJY2"/>
<name>A0A8J5JJY2_HOMAM</name>
<evidence type="ECO:0000313" key="2">
    <source>
        <dbReference type="Proteomes" id="UP000747542"/>
    </source>
</evidence>
<comment type="caution">
    <text evidence="1">The sequence shown here is derived from an EMBL/GenBank/DDBJ whole genome shotgun (WGS) entry which is preliminary data.</text>
</comment>
<dbReference type="Proteomes" id="UP000747542">
    <property type="component" value="Unassembled WGS sequence"/>
</dbReference>
<keyword evidence="2" id="KW-1185">Reference proteome</keyword>
<evidence type="ECO:0000313" key="1">
    <source>
        <dbReference type="EMBL" id="KAG7159567.1"/>
    </source>
</evidence>
<reference evidence="1" key="1">
    <citation type="journal article" date="2021" name="Sci. Adv.">
        <title>The American lobster genome reveals insights on longevity, neural, and immune adaptations.</title>
        <authorList>
            <person name="Polinski J.M."/>
            <person name="Zimin A.V."/>
            <person name="Clark K.F."/>
            <person name="Kohn A.B."/>
            <person name="Sadowski N."/>
            <person name="Timp W."/>
            <person name="Ptitsyn A."/>
            <person name="Khanna P."/>
            <person name="Romanova D.Y."/>
            <person name="Williams P."/>
            <person name="Greenwood S.J."/>
            <person name="Moroz L.L."/>
            <person name="Walt D.R."/>
            <person name="Bodnar A.G."/>
        </authorList>
    </citation>
    <scope>NUCLEOTIDE SEQUENCE</scope>
    <source>
        <strain evidence="1">GMGI-L3</strain>
    </source>
</reference>
<dbReference type="EMBL" id="JAHLQT010033114">
    <property type="protein sequence ID" value="KAG7159567.1"/>
    <property type="molecule type" value="Genomic_DNA"/>
</dbReference>
<sequence length="198" mass="21166">MFFKYLCASSFKKSPHNDDDDTCGGGGGNGNGGRCAIFDVEGCGLESETLSTTSTKQSALGDSTRTPGDWSRDLGEVVPNVLLLNLGHLLHLINSNCSHLSKILVKGEEVEDIIGGCRIQVGVQVCPFFSETGSGNFFSAMSFWVRAPQPGSSASTCTATRLNPPWSQQCHQCHTKVCGPLPLRSPQSLHPPVTQLLQ</sequence>
<gene>
    <name evidence="1" type="ORF">Hamer_G004214</name>
</gene>
<proteinExistence type="predicted"/>
<organism evidence="1 2">
    <name type="scientific">Homarus americanus</name>
    <name type="common">American lobster</name>
    <dbReference type="NCBI Taxonomy" id="6706"/>
    <lineage>
        <taxon>Eukaryota</taxon>
        <taxon>Metazoa</taxon>
        <taxon>Ecdysozoa</taxon>
        <taxon>Arthropoda</taxon>
        <taxon>Crustacea</taxon>
        <taxon>Multicrustacea</taxon>
        <taxon>Malacostraca</taxon>
        <taxon>Eumalacostraca</taxon>
        <taxon>Eucarida</taxon>
        <taxon>Decapoda</taxon>
        <taxon>Pleocyemata</taxon>
        <taxon>Astacidea</taxon>
        <taxon>Nephropoidea</taxon>
        <taxon>Nephropidae</taxon>
        <taxon>Homarus</taxon>
    </lineage>
</organism>
<accession>A0A8J5JJY2</accession>
<protein>
    <submittedName>
        <fullName evidence="1">Uncharacterized protein</fullName>
    </submittedName>
</protein>